<keyword evidence="2" id="KW-1185">Reference proteome</keyword>
<evidence type="ECO:0000313" key="1">
    <source>
        <dbReference type="EMBL" id="KAJ8114886.1"/>
    </source>
</evidence>
<name>A0ACC2II71_9PLEO</name>
<gene>
    <name evidence="1" type="ORF">OPT61_g3330</name>
</gene>
<sequence>MRSPSMPSLFASASSNAPKKSLHRKSHDEIPRRSKTDTMTAVAQAFSATRTLHQVLGMREPEPFVTPPAMPSDLAARFDAGLQKYGWFNTGVVPTAERIESRMSSLSSQPGKTSLADISEGEESPVRAAPVSHTANRAGGGLGSKVLKRTSGKQAVTAAQRHTSFESGSDTANDAASDHTGNECGDGRDSLTNFGSTTSLAVSEGSKPSSAARQKDVQQVAKTEKDGVSAAISSLAWYRAGYPRTESCWWWYRPEQRLGVVASAPDYDPGTVSNDKRWIKKAPFIFNRSERLRTTQVSAYSSR</sequence>
<comment type="caution">
    <text evidence="1">The sequence shown here is derived from an EMBL/GenBank/DDBJ whole genome shotgun (WGS) entry which is preliminary data.</text>
</comment>
<dbReference type="Proteomes" id="UP001153331">
    <property type="component" value="Unassembled WGS sequence"/>
</dbReference>
<evidence type="ECO:0000313" key="2">
    <source>
        <dbReference type="Proteomes" id="UP001153331"/>
    </source>
</evidence>
<organism evidence="1 2">
    <name type="scientific">Boeremia exigua</name>
    <dbReference type="NCBI Taxonomy" id="749465"/>
    <lineage>
        <taxon>Eukaryota</taxon>
        <taxon>Fungi</taxon>
        <taxon>Dikarya</taxon>
        <taxon>Ascomycota</taxon>
        <taxon>Pezizomycotina</taxon>
        <taxon>Dothideomycetes</taxon>
        <taxon>Pleosporomycetidae</taxon>
        <taxon>Pleosporales</taxon>
        <taxon>Pleosporineae</taxon>
        <taxon>Didymellaceae</taxon>
        <taxon>Boeremia</taxon>
    </lineage>
</organism>
<proteinExistence type="predicted"/>
<protein>
    <submittedName>
        <fullName evidence="1">Uncharacterized protein</fullName>
    </submittedName>
</protein>
<dbReference type="EMBL" id="JAPHNI010000169">
    <property type="protein sequence ID" value="KAJ8114886.1"/>
    <property type="molecule type" value="Genomic_DNA"/>
</dbReference>
<accession>A0ACC2II71</accession>
<reference evidence="1" key="1">
    <citation type="submission" date="2022-11" db="EMBL/GenBank/DDBJ databases">
        <title>Genome Sequence of Boeremia exigua.</title>
        <authorList>
            <person name="Buettner E."/>
        </authorList>
    </citation>
    <scope>NUCLEOTIDE SEQUENCE</scope>
    <source>
        <strain evidence="1">CU02</strain>
    </source>
</reference>